<sequence>MTASQARLRTRDMAYIALFAILIAVCAWISIPMTTISFTLQTFAIFAALLTLGGRRGTYAVTVYLLLGAVGFPVFSGFQGGLGALLGATGGYIIGFLGSALVYWLLTALVKDTLPVRITACLLGLIVCYAFGTAWFMAVYTAGPMDVGAAVAMCVIPFILPDLVKIGLAVTLAQRVRKYLK</sequence>
<comment type="similarity">
    <text evidence="1 2">Belongs to the BioY family.</text>
</comment>
<evidence type="ECO:0000256" key="2">
    <source>
        <dbReference type="PIRNR" id="PIRNR016661"/>
    </source>
</evidence>
<dbReference type="Proteomes" id="UP000679848">
    <property type="component" value="Chromosome"/>
</dbReference>
<feature type="transmembrane region" description="Helical" evidence="3">
    <location>
        <begin position="59"/>
        <end position="78"/>
    </location>
</feature>
<dbReference type="PANTHER" id="PTHR34295">
    <property type="entry name" value="BIOTIN TRANSPORTER BIOY"/>
    <property type="match status" value="1"/>
</dbReference>
<dbReference type="KEGG" id="pfaa:MM59RIKEN_08160"/>
<dbReference type="PANTHER" id="PTHR34295:SF1">
    <property type="entry name" value="BIOTIN TRANSPORTER BIOY"/>
    <property type="match status" value="1"/>
</dbReference>
<evidence type="ECO:0000256" key="3">
    <source>
        <dbReference type="SAM" id="Phobius"/>
    </source>
</evidence>
<dbReference type="GO" id="GO:0005886">
    <property type="term" value="C:plasma membrane"/>
    <property type="evidence" value="ECO:0007669"/>
    <property type="project" value="UniProtKB-SubCell"/>
</dbReference>
<evidence type="ECO:0000313" key="4">
    <source>
        <dbReference type="EMBL" id="BCK83497.1"/>
    </source>
</evidence>
<dbReference type="PIRSF" id="PIRSF016661">
    <property type="entry name" value="BioY"/>
    <property type="match status" value="1"/>
</dbReference>
<keyword evidence="3" id="KW-0812">Transmembrane</keyword>
<dbReference type="Pfam" id="PF02632">
    <property type="entry name" value="BioY"/>
    <property type="match status" value="1"/>
</dbReference>
<accession>A0A810QB79</accession>
<feature type="transmembrane region" description="Helical" evidence="3">
    <location>
        <begin position="150"/>
        <end position="173"/>
    </location>
</feature>
<keyword evidence="2" id="KW-1003">Cell membrane</keyword>
<name>A0A810QB79_9FIRM</name>
<dbReference type="EMBL" id="AP023420">
    <property type="protein sequence ID" value="BCK83497.1"/>
    <property type="molecule type" value="Genomic_DNA"/>
</dbReference>
<dbReference type="RefSeq" id="WP_187028276.1">
    <property type="nucleotide sequence ID" value="NZ_AP023420.1"/>
</dbReference>
<dbReference type="GO" id="GO:0015225">
    <property type="term" value="F:biotin transmembrane transporter activity"/>
    <property type="evidence" value="ECO:0007669"/>
    <property type="project" value="UniProtKB-UniRule"/>
</dbReference>
<feature type="transmembrane region" description="Helical" evidence="3">
    <location>
        <begin position="36"/>
        <end position="52"/>
    </location>
</feature>
<gene>
    <name evidence="4" type="ORF">MM59RIKEN_08160</name>
</gene>
<keyword evidence="2" id="KW-0813">Transport</keyword>
<keyword evidence="2 3" id="KW-0472">Membrane</keyword>
<comment type="subcellular location">
    <subcellularLocation>
        <location evidence="2">Cell membrane</location>
        <topology evidence="2">Multi-pass membrane protein</topology>
    </subcellularLocation>
</comment>
<organism evidence="4 5">
    <name type="scientific">Pusillibacter faecalis</name>
    <dbReference type="NCBI Taxonomy" id="2714358"/>
    <lineage>
        <taxon>Bacteria</taxon>
        <taxon>Bacillati</taxon>
        <taxon>Bacillota</taxon>
        <taxon>Clostridia</taxon>
        <taxon>Eubacteriales</taxon>
        <taxon>Oscillospiraceae</taxon>
        <taxon>Pusillibacter</taxon>
    </lineage>
</organism>
<reference evidence="4" key="1">
    <citation type="submission" date="2020-09" db="EMBL/GenBank/DDBJ databases">
        <title>New species isolated from human feces.</title>
        <authorList>
            <person name="Kitahara M."/>
            <person name="Shigeno Y."/>
            <person name="Shime M."/>
            <person name="Matsumoto Y."/>
            <person name="Nakamura S."/>
            <person name="Motooka D."/>
            <person name="Fukuoka S."/>
            <person name="Nishikawa H."/>
            <person name="Benno Y."/>
        </authorList>
    </citation>
    <scope>NUCLEOTIDE SEQUENCE</scope>
    <source>
        <strain evidence="4">MM59</strain>
    </source>
</reference>
<proteinExistence type="inferred from homology"/>
<keyword evidence="3" id="KW-1133">Transmembrane helix</keyword>
<evidence type="ECO:0000313" key="5">
    <source>
        <dbReference type="Proteomes" id="UP000679848"/>
    </source>
</evidence>
<dbReference type="InterPro" id="IPR003784">
    <property type="entry name" value="BioY"/>
</dbReference>
<feature type="transmembrane region" description="Helical" evidence="3">
    <location>
        <begin position="12"/>
        <end position="30"/>
    </location>
</feature>
<protein>
    <recommendedName>
        <fullName evidence="2">Biotin transporter</fullName>
    </recommendedName>
</protein>
<feature type="transmembrane region" description="Helical" evidence="3">
    <location>
        <begin position="118"/>
        <end position="138"/>
    </location>
</feature>
<dbReference type="Gene3D" id="1.10.1760.20">
    <property type="match status" value="1"/>
</dbReference>
<feature type="transmembrane region" description="Helical" evidence="3">
    <location>
        <begin position="84"/>
        <end position="106"/>
    </location>
</feature>
<evidence type="ECO:0000256" key="1">
    <source>
        <dbReference type="ARBA" id="ARBA00010692"/>
    </source>
</evidence>
<dbReference type="AlphaFoldDB" id="A0A810QB79"/>
<keyword evidence="5" id="KW-1185">Reference proteome</keyword>